<dbReference type="Pfam" id="PF12763">
    <property type="entry name" value="EH"/>
    <property type="match status" value="1"/>
</dbReference>
<dbReference type="EMBL" id="JH794026">
    <property type="protein sequence ID" value="ELQ33452.1"/>
    <property type="molecule type" value="Genomic_DNA"/>
</dbReference>
<reference evidence="2" key="1">
    <citation type="journal article" date="2012" name="PLoS Genet.">
        <title>Comparative analysis of the genomes of two field isolates of the rice blast fungus Magnaporthe oryzae.</title>
        <authorList>
            <person name="Xue M."/>
            <person name="Yang J."/>
            <person name="Li Z."/>
            <person name="Hu S."/>
            <person name="Yao N."/>
            <person name="Dean R.A."/>
            <person name="Zhao W."/>
            <person name="Shen M."/>
            <person name="Zhang H."/>
            <person name="Li C."/>
            <person name="Liu L."/>
            <person name="Cao L."/>
            <person name="Xu X."/>
            <person name="Xing Y."/>
            <person name="Hsiang T."/>
            <person name="Zhang Z."/>
            <person name="Xu J.R."/>
            <person name="Peng Y.L."/>
        </authorList>
    </citation>
    <scope>NUCLEOTIDE SEQUENCE</scope>
    <source>
        <strain evidence="2">Y34</strain>
    </source>
</reference>
<name>A0AA97PG89_PYRO3</name>
<dbReference type="Gene3D" id="1.10.238.10">
    <property type="entry name" value="EF-hand"/>
    <property type="match status" value="1"/>
</dbReference>
<accession>A0AA97PG89</accession>
<feature type="domain" description="EH" evidence="1">
    <location>
        <begin position="45"/>
        <end position="89"/>
    </location>
</feature>
<dbReference type="AlphaFoldDB" id="A0AA97PG89"/>
<evidence type="ECO:0000313" key="2">
    <source>
        <dbReference type="EMBL" id="ELQ33452.1"/>
    </source>
</evidence>
<protein>
    <recommendedName>
        <fullName evidence="1">EH domain-containing protein</fullName>
    </recommendedName>
</protein>
<proteinExistence type="predicted"/>
<dbReference type="SUPFAM" id="SSF47473">
    <property type="entry name" value="EF-hand"/>
    <property type="match status" value="1"/>
</dbReference>
<sequence>MEVWAAGAVKHRRVAIQRRPPTEHRSPVGTPGWCFQQNFTIFTRAVEVVYAKGIPAGSIKAIWTFLGKDDKGNLEGMEFVVAMHLTDKYYSTPSSLPLILTQLFSTDALAALFLYALHGATWPTMARRSRAIAARDTFTSALVPGPPGRLQSVS</sequence>
<organism evidence="2">
    <name type="scientific">Pyricularia oryzae (strain Y34)</name>
    <name type="common">Rice blast fungus</name>
    <name type="synonym">Magnaporthe oryzae</name>
    <dbReference type="NCBI Taxonomy" id="1143189"/>
    <lineage>
        <taxon>Eukaryota</taxon>
        <taxon>Fungi</taxon>
        <taxon>Dikarya</taxon>
        <taxon>Ascomycota</taxon>
        <taxon>Pezizomycotina</taxon>
        <taxon>Sordariomycetes</taxon>
        <taxon>Sordariomycetidae</taxon>
        <taxon>Magnaporthales</taxon>
        <taxon>Pyriculariaceae</taxon>
        <taxon>Pyricularia</taxon>
    </lineage>
</organism>
<dbReference type="InterPro" id="IPR011992">
    <property type="entry name" value="EF-hand-dom_pair"/>
</dbReference>
<evidence type="ECO:0000259" key="1">
    <source>
        <dbReference type="Pfam" id="PF12763"/>
    </source>
</evidence>
<gene>
    <name evidence="2" type="ORF">OOU_Y34scaffold00939g1</name>
</gene>
<dbReference type="InterPro" id="IPR000261">
    <property type="entry name" value="EH_dom"/>
</dbReference>
<dbReference type="Proteomes" id="UP000011086">
    <property type="component" value="Unassembled WGS sequence"/>
</dbReference>